<proteinExistence type="predicted"/>
<accession>A0ABN1IYU2</accession>
<name>A0ABN1IYU2_9GAMM</name>
<protein>
    <submittedName>
        <fullName evidence="1">Uncharacterized protein</fullName>
    </submittedName>
</protein>
<gene>
    <name evidence="1" type="ORF">GCM10009105_36750</name>
</gene>
<evidence type="ECO:0000313" key="2">
    <source>
        <dbReference type="Proteomes" id="UP001501523"/>
    </source>
</evidence>
<sequence>MLNKRRTEVNVLGYRIERVQKFNERGEVSAHWYEVLAPESTYVLGTFAHRAEAEREIVSRELRALQRPAA</sequence>
<evidence type="ECO:0000313" key="1">
    <source>
        <dbReference type="EMBL" id="GAA0724192.1"/>
    </source>
</evidence>
<dbReference type="RefSeq" id="WP_343793932.1">
    <property type="nucleotide sequence ID" value="NZ_BAAAEU010000028.1"/>
</dbReference>
<reference evidence="1 2" key="1">
    <citation type="journal article" date="2019" name="Int. J. Syst. Evol. Microbiol.">
        <title>The Global Catalogue of Microorganisms (GCM) 10K type strain sequencing project: providing services to taxonomists for standard genome sequencing and annotation.</title>
        <authorList>
            <consortium name="The Broad Institute Genomics Platform"/>
            <consortium name="The Broad Institute Genome Sequencing Center for Infectious Disease"/>
            <person name="Wu L."/>
            <person name="Ma J."/>
        </authorList>
    </citation>
    <scope>NUCLEOTIDE SEQUENCE [LARGE SCALE GENOMIC DNA]</scope>
    <source>
        <strain evidence="1 2">JCM 15421</strain>
    </source>
</reference>
<keyword evidence="2" id="KW-1185">Reference proteome</keyword>
<comment type="caution">
    <text evidence="1">The sequence shown here is derived from an EMBL/GenBank/DDBJ whole genome shotgun (WGS) entry which is preliminary data.</text>
</comment>
<organism evidence="1 2">
    <name type="scientific">Dokdonella soli</name>
    <dbReference type="NCBI Taxonomy" id="529810"/>
    <lineage>
        <taxon>Bacteria</taxon>
        <taxon>Pseudomonadati</taxon>
        <taxon>Pseudomonadota</taxon>
        <taxon>Gammaproteobacteria</taxon>
        <taxon>Lysobacterales</taxon>
        <taxon>Rhodanobacteraceae</taxon>
        <taxon>Dokdonella</taxon>
    </lineage>
</organism>
<dbReference type="EMBL" id="BAAAEU010000028">
    <property type="protein sequence ID" value="GAA0724192.1"/>
    <property type="molecule type" value="Genomic_DNA"/>
</dbReference>
<dbReference type="Proteomes" id="UP001501523">
    <property type="component" value="Unassembled WGS sequence"/>
</dbReference>